<proteinExistence type="predicted"/>
<protein>
    <submittedName>
        <fullName evidence="2">Uncharacterized protein</fullName>
    </submittedName>
</protein>
<feature type="compositionally biased region" description="Basic and acidic residues" evidence="1">
    <location>
        <begin position="154"/>
        <end position="174"/>
    </location>
</feature>
<keyword evidence="3" id="KW-1185">Reference proteome</keyword>
<evidence type="ECO:0000256" key="1">
    <source>
        <dbReference type="SAM" id="MobiDB-lite"/>
    </source>
</evidence>
<dbReference type="EMBL" id="BOMM01000085">
    <property type="protein sequence ID" value="GIE16412.1"/>
    <property type="molecule type" value="Genomic_DNA"/>
</dbReference>
<accession>A0A919MQK2</accession>
<feature type="compositionally biased region" description="Polar residues" evidence="1">
    <location>
        <begin position="141"/>
        <end position="153"/>
    </location>
</feature>
<evidence type="ECO:0000313" key="3">
    <source>
        <dbReference type="Proteomes" id="UP000598174"/>
    </source>
</evidence>
<dbReference type="AlphaFoldDB" id="A0A919MQK2"/>
<reference evidence="2" key="1">
    <citation type="submission" date="2021-01" db="EMBL/GenBank/DDBJ databases">
        <title>Whole genome shotgun sequence of Actinoplanes ferrugineus NBRC 15555.</title>
        <authorList>
            <person name="Komaki H."/>
            <person name="Tamura T."/>
        </authorList>
    </citation>
    <scope>NUCLEOTIDE SEQUENCE</scope>
    <source>
        <strain evidence="2">NBRC 15555</strain>
    </source>
</reference>
<organism evidence="2 3">
    <name type="scientific">Paractinoplanes ferrugineus</name>
    <dbReference type="NCBI Taxonomy" id="113564"/>
    <lineage>
        <taxon>Bacteria</taxon>
        <taxon>Bacillati</taxon>
        <taxon>Actinomycetota</taxon>
        <taxon>Actinomycetes</taxon>
        <taxon>Micromonosporales</taxon>
        <taxon>Micromonosporaceae</taxon>
        <taxon>Paractinoplanes</taxon>
    </lineage>
</organism>
<dbReference type="Proteomes" id="UP000598174">
    <property type="component" value="Unassembled WGS sequence"/>
</dbReference>
<feature type="region of interest" description="Disordered" evidence="1">
    <location>
        <begin position="1"/>
        <end position="182"/>
    </location>
</feature>
<evidence type="ECO:0000313" key="2">
    <source>
        <dbReference type="EMBL" id="GIE16412.1"/>
    </source>
</evidence>
<name>A0A919MQK2_9ACTN</name>
<comment type="caution">
    <text evidence="2">The sequence shown here is derived from an EMBL/GenBank/DDBJ whole genome shotgun (WGS) entry which is preliminary data.</text>
</comment>
<sequence length="193" mass="20516">MPGKLPSPPKRDPAVNAGAGGKCKRWPRRQSGAGRQAQSRVIRAKRLIVVKCSRSVPRRSVEARPGESQLIEAAQRRQPSGGSPAEAAQRRQPSGGSPAEAAQRRQPSGGRLAEASPRRQLNGGRPAEPSPRRQLSGRPTIGTQTSRAQNRGKQTGEADPGGRDRGAARTERGSLEGGDLPAERLRLILLGGR</sequence>
<gene>
    <name evidence="2" type="ORF">Afe05nite_82520</name>
</gene>